<evidence type="ECO:0000313" key="5">
    <source>
        <dbReference type="EMBL" id="MCS0598837.1"/>
    </source>
</evidence>
<keyword evidence="2 3" id="KW-0732">Signal</keyword>
<organism evidence="5 6">
    <name type="scientific">Massilia agri</name>
    <dbReference type="NCBI Taxonomy" id="1886785"/>
    <lineage>
        <taxon>Bacteria</taxon>
        <taxon>Pseudomonadati</taxon>
        <taxon>Pseudomonadota</taxon>
        <taxon>Betaproteobacteria</taxon>
        <taxon>Burkholderiales</taxon>
        <taxon>Oxalobacteraceae</taxon>
        <taxon>Telluria group</taxon>
        <taxon>Massilia</taxon>
    </lineage>
</organism>
<proteinExistence type="predicted"/>
<evidence type="ECO:0000256" key="3">
    <source>
        <dbReference type="SAM" id="SignalP"/>
    </source>
</evidence>
<protein>
    <submittedName>
        <fullName evidence="5">Outer membrane beta-barrel protein</fullName>
    </submittedName>
</protein>
<evidence type="ECO:0000256" key="2">
    <source>
        <dbReference type="ARBA" id="ARBA00022729"/>
    </source>
</evidence>
<keyword evidence="6" id="KW-1185">Reference proteome</keyword>
<dbReference type="Gene3D" id="2.40.160.20">
    <property type="match status" value="1"/>
</dbReference>
<dbReference type="InterPro" id="IPR011250">
    <property type="entry name" value="OMP/PagP_B-barrel"/>
</dbReference>
<evidence type="ECO:0000259" key="4">
    <source>
        <dbReference type="Pfam" id="PF13505"/>
    </source>
</evidence>
<dbReference type="Pfam" id="PF13505">
    <property type="entry name" value="OMP_b-brl"/>
    <property type="match status" value="1"/>
</dbReference>
<dbReference type="EMBL" id="JANUHA010000019">
    <property type="protein sequence ID" value="MCS0598837.1"/>
    <property type="molecule type" value="Genomic_DNA"/>
</dbReference>
<reference evidence="5 6" key="1">
    <citation type="submission" date="2022-08" db="EMBL/GenBank/DDBJ databases">
        <title>Reclassification of Massilia species as members of the genera Telluria, Duganella, Pseudoduganella, Mokoshia gen. nov. and Zemynaea gen. nov. using orthogonal and non-orthogonal genome-based approaches.</title>
        <authorList>
            <person name="Bowman J.P."/>
        </authorList>
    </citation>
    <scope>NUCLEOTIDE SEQUENCE [LARGE SCALE GENOMIC DNA]</scope>
    <source>
        <strain evidence="5 6">JCM 31661</strain>
    </source>
</reference>
<evidence type="ECO:0000313" key="6">
    <source>
        <dbReference type="Proteomes" id="UP001206572"/>
    </source>
</evidence>
<dbReference type="Proteomes" id="UP001206572">
    <property type="component" value="Unassembled WGS sequence"/>
</dbReference>
<dbReference type="InterPro" id="IPR027385">
    <property type="entry name" value="Beta-barrel_OMP"/>
</dbReference>
<comment type="caution">
    <text evidence="5">The sequence shown here is derived from an EMBL/GenBank/DDBJ whole genome shotgun (WGS) entry which is preliminary data.</text>
</comment>
<accession>A0ABT2ARH7</accession>
<name>A0ABT2ARH7_9BURK</name>
<gene>
    <name evidence="5" type="ORF">NX780_21060</name>
</gene>
<feature type="domain" description="Outer membrane protein beta-barrel" evidence="4">
    <location>
        <begin position="6"/>
        <end position="162"/>
    </location>
</feature>
<sequence>MFKKIAAAAALLIASSAAFAADANTFYAGADLGKTRIAGDKETSYGAFAGYNLTQAFAVEAGYRRLGERDNYGFKASGDAYTLSGIASMPVGESFSVFGRLGVSAVEGKLRSGDFEDSNTTTRAVIGAGVGYAFTPKISGRVEFQKTGSGIRNLSAGLAYQF</sequence>
<comment type="subcellular location">
    <subcellularLocation>
        <location evidence="1">Cell outer membrane</location>
    </subcellularLocation>
</comment>
<evidence type="ECO:0000256" key="1">
    <source>
        <dbReference type="ARBA" id="ARBA00004442"/>
    </source>
</evidence>
<feature type="signal peptide" evidence="3">
    <location>
        <begin position="1"/>
        <end position="20"/>
    </location>
</feature>
<feature type="chain" id="PRO_5045410828" evidence="3">
    <location>
        <begin position="21"/>
        <end position="162"/>
    </location>
</feature>
<dbReference type="RefSeq" id="WP_258829841.1">
    <property type="nucleotide sequence ID" value="NZ_JANUHA010000019.1"/>
</dbReference>
<dbReference type="SUPFAM" id="SSF56925">
    <property type="entry name" value="OMPA-like"/>
    <property type="match status" value="1"/>
</dbReference>